<dbReference type="Proteomes" id="UP000663845">
    <property type="component" value="Unassembled WGS sequence"/>
</dbReference>
<dbReference type="Gene3D" id="2.130.10.10">
    <property type="entry name" value="YVTN repeat-like/Quinoprotein amine dehydrogenase"/>
    <property type="match status" value="1"/>
</dbReference>
<comment type="caution">
    <text evidence="10">The sequence shown here is derived from an EMBL/GenBank/DDBJ whole genome shotgun (WGS) entry which is preliminary data.</text>
</comment>
<evidence type="ECO:0000313" key="12">
    <source>
        <dbReference type="Proteomes" id="UP000663845"/>
    </source>
</evidence>
<dbReference type="EMBL" id="CAJNOG010000003">
    <property type="protein sequence ID" value="CAF0725003.1"/>
    <property type="molecule type" value="Genomic_DNA"/>
</dbReference>
<dbReference type="GO" id="GO:0051301">
    <property type="term" value="P:cell division"/>
    <property type="evidence" value="ECO:0007669"/>
    <property type="project" value="UniProtKB-KW"/>
</dbReference>
<organism evidence="10 12">
    <name type="scientific">Adineta steineri</name>
    <dbReference type="NCBI Taxonomy" id="433720"/>
    <lineage>
        <taxon>Eukaryota</taxon>
        <taxon>Metazoa</taxon>
        <taxon>Spiralia</taxon>
        <taxon>Gnathifera</taxon>
        <taxon>Rotifera</taxon>
        <taxon>Eurotatoria</taxon>
        <taxon>Bdelloidea</taxon>
        <taxon>Adinetida</taxon>
        <taxon>Adinetidae</taxon>
        <taxon>Adineta</taxon>
    </lineage>
</organism>
<dbReference type="Pfam" id="PF24807">
    <property type="entry name" value="WD40_CDC20-Fz"/>
    <property type="match status" value="1"/>
</dbReference>
<keyword evidence="5" id="KW-0498">Mitosis</keyword>
<keyword evidence="4" id="KW-0677">Repeat</keyword>
<sequence>MTHIGMLTPKRFPMERSLSLLEINRRVIRSPFHDDDDDNVNNSSRTNHFAMADDARISSSKKPKAWSVRARRDVPNVLRGDRFIPRRIDLDCDFALDMLVSGNLQYKSHVTSSNNEQITLISQQRRIKKRTNQQVQTNSAKKTMELLEHFLPQNRRIYNFGVKTLQPRPIDPCDLAKQIEALTITSKERYISSTPERILDAPDLVDDFYLNLIDWGKTLNMIAVALLNCVFLWNDATGNVTKLLELQSNDDEDDDEQTQYISSVSWHNQAPYLAIGTSCQQVHIYDVKKQTCKRKLISNNMLDDDDRIPSLAWNQNVIACGTRNTGDIILYDVRQKECIIKFQHHRQEICGLKWCPNGRYLASGSNDNTVCVWDFHQWYSNGDMNNGTVRGGLSSLLPPTDDNNTRGNSRTKPLWHFKEHKAAVKAIAWCPWEGSKLLATGGGHSDGYLRFWNNNNGTCQQSIDTESQISSILWSTDYKQIITGQGHPSNDLCIWHYPSMEKCHTLRGHTSRILSVIMSPRGNPIVSLSADETIRFWNCFPIDIQRKKKLEMTRAYSHPTQLNFNCR</sequence>
<feature type="repeat" description="WD" evidence="7">
    <location>
        <begin position="342"/>
        <end position="374"/>
    </location>
</feature>
<evidence type="ECO:0000256" key="4">
    <source>
        <dbReference type="ARBA" id="ARBA00022737"/>
    </source>
</evidence>
<keyword evidence="3" id="KW-0132">Cell division</keyword>
<dbReference type="EMBL" id="CAJOAZ010000124">
    <property type="protein sequence ID" value="CAF3542047.1"/>
    <property type="molecule type" value="Genomic_DNA"/>
</dbReference>
<evidence type="ECO:0000256" key="6">
    <source>
        <dbReference type="ARBA" id="ARBA00023306"/>
    </source>
</evidence>
<evidence type="ECO:0000256" key="7">
    <source>
        <dbReference type="PROSITE-ProRule" id="PRU00221"/>
    </source>
</evidence>
<dbReference type="SMART" id="SM00320">
    <property type="entry name" value="WD40"/>
    <property type="match status" value="6"/>
</dbReference>
<dbReference type="AlphaFoldDB" id="A0A813MI47"/>
<feature type="domain" description="CDC20/Fizzy WD40" evidence="9">
    <location>
        <begin position="199"/>
        <end position="537"/>
    </location>
</feature>
<gene>
    <name evidence="10" type="ORF">JYZ213_LOCUS687</name>
    <name evidence="11" type="ORF">OXD698_LOCUS3491</name>
</gene>
<dbReference type="GO" id="GO:0031145">
    <property type="term" value="P:anaphase-promoting complex-dependent catabolic process"/>
    <property type="evidence" value="ECO:0007669"/>
    <property type="project" value="TreeGrafter"/>
</dbReference>
<dbReference type="PANTHER" id="PTHR19918:SF8">
    <property type="entry name" value="FI02843P"/>
    <property type="match status" value="1"/>
</dbReference>
<comment type="similarity">
    <text evidence="1">Belongs to the WD repeat CDC20/Fizzy family.</text>
</comment>
<dbReference type="InterPro" id="IPR056150">
    <property type="entry name" value="WD40_CDC20-Fz"/>
</dbReference>
<reference evidence="10" key="1">
    <citation type="submission" date="2021-02" db="EMBL/GenBank/DDBJ databases">
        <authorList>
            <person name="Nowell W R."/>
        </authorList>
    </citation>
    <scope>NUCLEOTIDE SEQUENCE</scope>
</reference>
<evidence type="ECO:0000256" key="3">
    <source>
        <dbReference type="ARBA" id="ARBA00022618"/>
    </source>
</evidence>
<name>A0A813MI47_9BILA</name>
<dbReference type="InterPro" id="IPR015943">
    <property type="entry name" value="WD40/YVTN_repeat-like_dom_sf"/>
</dbReference>
<evidence type="ECO:0000313" key="10">
    <source>
        <dbReference type="EMBL" id="CAF0725003.1"/>
    </source>
</evidence>
<feature type="repeat" description="WD" evidence="7">
    <location>
        <begin position="506"/>
        <end position="538"/>
    </location>
</feature>
<dbReference type="GO" id="GO:1905786">
    <property type="term" value="P:positive regulation of anaphase-promoting complex-dependent catabolic process"/>
    <property type="evidence" value="ECO:0007669"/>
    <property type="project" value="TreeGrafter"/>
</dbReference>
<feature type="region of interest" description="Disordered" evidence="8">
    <location>
        <begin position="32"/>
        <end position="62"/>
    </location>
</feature>
<proteinExistence type="inferred from homology"/>
<evidence type="ECO:0000256" key="1">
    <source>
        <dbReference type="ARBA" id="ARBA00006445"/>
    </source>
</evidence>
<dbReference type="GO" id="GO:1990757">
    <property type="term" value="F:ubiquitin ligase activator activity"/>
    <property type="evidence" value="ECO:0007669"/>
    <property type="project" value="TreeGrafter"/>
</dbReference>
<protein>
    <recommendedName>
        <fullName evidence="9">CDC20/Fizzy WD40 domain-containing protein</fullName>
    </recommendedName>
</protein>
<dbReference type="PANTHER" id="PTHR19918">
    <property type="entry name" value="CELL DIVISION CYCLE 20 CDC20 FIZZY -RELATED"/>
    <property type="match status" value="1"/>
</dbReference>
<evidence type="ECO:0000259" key="9">
    <source>
        <dbReference type="Pfam" id="PF24807"/>
    </source>
</evidence>
<evidence type="ECO:0000256" key="8">
    <source>
        <dbReference type="SAM" id="MobiDB-lite"/>
    </source>
</evidence>
<dbReference type="PROSITE" id="PS50294">
    <property type="entry name" value="WD_REPEATS_REGION"/>
    <property type="match status" value="2"/>
</dbReference>
<dbReference type="InterPro" id="IPR036322">
    <property type="entry name" value="WD40_repeat_dom_sf"/>
</dbReference>
<dbReference type="InterPro" id="IPR033010">
    <property type="entry name" value="Cdc20/Fizzy"/>
</dbReference>
<evidence type="ECO:0000256" key="5">
    <source>
        <dbReference type="ARBA" id="ARBA00022776"/>
    </source>
</evidence>
<evidence type="ECO:0000313" key="11">
    <source>
        <dbReference type="EMBL" id="CAF3542047.1"/>
    </source>
</evidence>
<evidence type="ECO:0000256" key="2">
    <source>
        <dbReference type="ARBA" id="ARBA00022574"/>
    </source>
</evidence>
<dbReference type="GO" id="GO:0005680">
    <property type="term" value="C:anaphase-promoting complex"/>
    <property type="evidence" value="ECO:0007669"/>
    <property type="project" value="TreeGrafter"/>
</dbReference>
<dbReference type="Proteomes" id="UP000663844">
    <property type="component" value="Unassembled WGS sequence"/>
</dbReference>
<accession>A0A813MI47</accession>
<dbReference type="GO" id="GO:0010997">
    <property type="term" value="F:anaphase-promoting complex binding"/>
    <property type="evidence" value="ECO:0007669"/>
    <property type="project" value="InterPro"/>
</dbReference>
<dbReference type="PROSITE" id="PS50082">
    <property type="entry name" value="WD_REPEATS_2"/>
    <property type="match status" value="2"/>
</dbReference>
<keyword evidence="6" id="KW-0131">Cell cycle</keyword>
<dbReference type="InterPro" id="IPR001680">
    <property type="entry name" value="WD40_rpt"/>
</dbReference>
<dbReference type="SUPFAM" id="SSF50978">
    <property type="entry name" value="WD40 repeat-like"/>
    <property type="match status" value="1"/>
</dbReference>
<keyword evidence="2 7" id="KW-0853">WD repeat</keyword>